<dbReference type="AlphaFoldDB" id="A0A166BNZ1"/>
<dbReference type="GO" id="GO:0006886">
    <property type="term" value="P:intracellular protein transport"/>
    <property type="evidence" value="ECO:0007669"/>
    <property type="project" value="InterPro"/>
</dbReference>
<evidence type="ECO:0000256" key="2">
    <source>
        <dbReference type="ARBA" id="ARBA00006613"/>
    </source>
</evidence>
<keyword evidence="5" id="KW-0472">Membrane</keyword>
<dbReference type="InParanoid" id="A0A166BNZ1"/>
<feature type="region of interest" description="Disordered" evidence="6">
    <location>
        <begin position="575"/>
        <end position="608"/>
    </location>
</feature>
<evidence type="ECO:0000313" key="8">
    <source>
        <dbReference type="EMBL" id="KZW02860.1"/>
    </source>
</evidence>
<keyword evidence="9" id="KW-1185">Reference proteome</keyword>
<feature type="compositionally biased region" description="Polar residues" evidence="6">
    <location>
        <begin position="23"/>
        <end position="35"/>
    </location>
</feature>
<evidence type="ECO:0000256" key="1">
    <source>
        <dbReference type="ARBA" id="ARBA00004308"/>
    </source>
</evidence>
<name>A0A166BNZ1_EXIGL</name>
<comment type="subcellular location">
    <subcellularLocation>
        <location evidence="1">Endomembrane system</location>
    </subcellularLocation>
</comment>
<comment type="similarity">
    <text evidence="2">Belongs to the adaptor complexes large subunit family.</text>
</comment>
<dbReference type="InterPro" id="IPR026739">
    <property type="entry name" value="AP_beta"/>
</dbReference>
<dbReference type="STRING" id="1314781.A0A166BNZ1"/>
<feature type="compositionally biased region" description="Acidic residues" evidence="6">
    <location>
        <begin position="786"/>
        <end position="801"/>
    </location>
</feature>
<keyword evidence="4" id="KW-0653">Protein transport</keyword>
<dbReference type="GO" id="GO:0012505">
    <property type="term" value="C:endomembrane system"/>
    <property type="evidence" value="ECO:0007669"/>
    <property type="project" value="UniProtKB-SubCell"/>
</dbReference>
<evidence type="ECO:0000256" key="4">
    <source>
        <dbReference type="ARBA" id="ARBA00022927"/>
    </source>
</evidence>
<evidence type="ECO:0000313" key="9">
    <source>
        <dbReference type="Proteomes" id="UP000077266"/>
    </source>
</evidence>
<dbReference type="Gene3D" id="1.25.10.10">
    <property type="entry name" value="Leucine-rich Repeat Variant"/>
    <property type="match status" value="1"/>
</dbReference>
<keyword evidence="3" id="KW-0813">Transport</keyword>
<gene>
    <name evidence="8" type="ORF">EXIGLDRAFT_759572</name>
</gene>
<feature type="region of interest" description="Disordered" evidence="6">
    <location>
        <begin position="656"/>
        <end position="809"/>
    </location>
</feature>
<accession>A0A166BNZ1</accession>
<dbReference type="InterPro" id="IPR002553">
    <property type="entry name" value="Clathrin/coatomer_adapt-like_N"/>
</dbReference>
<reference evidence="8 9" key="1">
    <citation type="journal article" date="2016" name="Mol. Biol. Evol.">
        <title>Comparative Genomics of Early-Diverging Mushroom-Forming Fungi Provides Insights into the Origins of Lignocellulose Decay Capabilities.</title>
        <authorList>
            <person name="Nagy L.G."/>
            <person name="Riley R."/>
            <person name="Tritt A."/>
            <person name="Adam C."/>
            <person name="Daum C."/>
            <person name="Floudas D."/>
            <person name="Sun H."/>
            <person name="Yadav J.S."/>
            <person name="Pangilinan J."/>
            <person name="Larsson K.H."/>
            <person name="Matsuura K."/>
            <person name="Barry K."/>
            <person name="Labutti K."/>
            <person name="Kuo R."/>
            <person name="Ohm R.A."/>
            <person name="Bhattacharya S.S."/>
            <person name="Shirouzu T."/>
            <person name="Yoshinaga Y."/>
            <person name="Martin F.M."/>
            <person name="Grigoriev I.V."/>
            <person name="Hibbett D.S."/>
        </authorList>
    </citation>
    <scope>NUCLEOTIDE SEQUENCE [LARGE SCALE GENOMIC DNA]</scope>
    <source>
        <strain evidence="8 9">HHB12029</strain>
    </source>
</reference>
<feature type="compositionally biased region" description="Acidic residues" evidence="6">
    <location>
        <begin position="739"/>
        <end position="770"/>
    </location>
</feature>
<dbReference type="PANTHER" id="PTHR11134">
    <property type="entry name" value="ADAPTOR COMPLEX SUBUNIT BETA FAMILY MEMBER"/>
    <property type="match status" value="1"/>
</dbReference>
<dbReference type="FunCoup" id="A0A166BNZ1">
    <property type="interactions" value="337"/>
</dbReference>
<sequence>MSALDTLQKNATRLTARIQETLSESTRGTFSNGPSLDTLDASDDKLPQLRKQLDSRADGDKLDAMRRLIAAVSKGRNVSAFFPDVVKNVVSQNLEIRKLVYIFLIRYAESEPDLALLSVNTFQKDLADPNPLIRAMALRVLSSIRVPMIASIVALAIKKAAADTSPYVRKAAALAIPKCFSLDASQQSALLAILTQMLADRSPLAVGSVATAFNALCPDRLDLLHPHFRRLARLVVDVDEWGQIVLLDLLSRYARTMLARPPPDESGAMDPDLQLLLTSAEPLLASRNPAVVLAASRTFYYIAPPFTVYLTKPITPLIRLLHMSPEVAAVVCADLGVIAREHPQLLTAHIHRFFIRSDDLPAAALEKLRILSAIVDAAPEHSPAFLRELEHYTRSPDERIVRGAVQAVGRVASMVPECTMQCVALLLRFIQDAYTPLVSSAILALKTLVQTQKAKDVVPRLAERLPDIRDPRARACVVWLVGQYDDPSSSSRDFAPDVLRLVARGYATEAPQTKLAALTLAAKLIVRDGEVHPAIPPLAAYVFALARCDTDVDVRDRGRMLGALVERAGLIPSSAKPKQNAAVDEDAWRSGGAAGTDTQDGQEDEGPIGVVLRVEQVRVILRSGKSVPGELPLWPEDLSSDNAVLGSLALALGRSMGSSRRYPEWPDEGTDGALRDVPEERPVTPLGFIPSAARGFGNTNAGPSSPLPQIQTGTSTPVESQGRQGPWRNLDDFYADANDASEEEEDEEEEEEESGEGEEDGESTEEDDVDAGPGAPLVSRTSAVEDSSEGEYEEESEDSGEDDHPRHHR</sequence>
<evidence type="ECO:0000256" key="3">
    <source>
        <dbReference type="ARBA" id="ARBA00022448"/>
    </source>
</evidence>
<dbReference type="EMBL" id="KV425886">
    <property type="protein sequence ID" value="KZW02860.1"/>
    <property type="molecule type" value="Genomic_DNA"/>
</dbReference>
<dbReference type="Proteomes" id="UP000077266">
    <property type="component" value="Unassembled WGS sequence"/>
</dbReference>
<dbReference type="GO" id="GO:0030123">
    <property type="term" value="C:AP-3 adaptor complex"/>
    <property type="evidence" value="ECO:0007669"/>
    <property type="project" value="InterPro"/>
</dbReference>
<dbReference type="InterPro" id="IPR016024">
    <property type="entry name" value="ARM-type_fold"/>
</dbReference>
<feature type="compositionally biased region" description="Basic and acidic residues" evidence="6">
    <location>
        <begin position="673"/>
        <end position="682"/>
    </location>
</feature>
<evidence type="ECO:0000256" key="5">
    <source>
        <dbReference type="ARBA" id="ARBA00023136"/>
    </source>
</evidence>
<dbReference type="SUPFAM" id="SSF48371">
    <property type="entry name" value="ARM repeat"/>
    <property type="match status" value="1"/>
</dbReference>
<dbReference type="OrthoDB" id="10254310at2759"/>
<dbReference type="InterPro" id="IPR011989">
    <property type="entry name" value="ARM-like"/>
</dbReference>
<feature type="compositionally biased region" description="Polar residues" evidence="6">
    <location>
        <begin position="697"/>
        <end position="723"/>
    </location>
</feature>
<feature type="domain" description="Clathrin/coatomer adaptor adaptin-like N-terminal" evidence="7">
    <location>
        <begin position="48"/>
        <end position="567"/>
    </location>
</feature>
<protein>
    <recommendedName>
        <fullName evidence="7">Clathrin/coatomer adaptor adaptin-like N-terminal domain-containing protein</fullName>
    </recommendedName>
</protein>
<proteinExistence type="inferred from homology"/>
<dbReference type="GO" id="GO:0016192">
    <property type="term" value="P:vesicle-mediated transport"/>
    <property type="evidence" value="ECO:0007669"/>
    <property type="project" value="InterPro"/>
</dbReference>
<evidence type="ECO:0000259" key="7">
    <source>
        <dbReference type="Pfam" id="PF01602"/>
    </source>
</evidence>
<evidence type="ECO:0000256" key="6">
    <source>
        <dbReference type="SAM" id="MobiDB-lite"/>
    </source>
</evidence>
<feature type="region of interest" description="Disordered" evidence="6">
    <location>
        <begin position="23"/>
        <end position="42"/>
    </location>
</feature>
<dbReference type="Pfam" id="PF01602">
    <property type="entry name" value="Adaptin_N"/>
    <property type="match status" value="1"/>
</dbReference>
<organism evidence="8 9">
    <name type="scientific">Exidia glandulosa HHB12029</name>
    <dbReference type="NCBI Taxonomy" id="1314781"/>
    <lineage>
        <taxon>Eukaryota</taxon>
        <taxon>Fungi</taxon>
        <taxon>Dikarya</taxon>
        <taxon>Basidiomycota</taxon>
        <taxon>Agaricomycotina</taxon>
        <taxon>Agaricomycetes</taxon>
        <taxon>Auriculariales</taxon>
        <taxon>Exidiaceae</taxon>
        <taxon>Exidia</taxon>
    </lineage>
</organism>